<evidence type="ECO:0000256" key="4">
    <source>
        <dbReference type="ARBA" id="ARBA00023002"/>
    </source>
</evidence>
<dbReference type="SUPFAM" id="SSF55124">
    <property type="entry name" value="Nitrite/Sulfite reductase N-terminal domain-like"/>
    <property type="match status" value="1"/>
</dbReference>
<dbReference type="EC" id="1.14.13.83" evidence="8"/>
<feature type="domain" description="Nitrite/Sulfite reductase ferredoxin-like" evidence="7">
    <location>
        <begin position="16"/>
        <end position="80"/>
    </location>
</feature>
<dbReference type="Gene3D" id="3.90.480.10">
    <property type="entry name" value="Sulfite Reductase Hemoprotein,Domain 2"/>
    <property type="match status" value="1"/>
</dbReference>
<dbReference type="Gene3D" id="3.30.413.10">
    <property type="entry name" value="Sulfite Reductase Hemoprotein, domain 1"/>
    <property type="match status" value="2"/>
</dbReference>
<protein>
    <submittedName>
        <fullName evidence="8">Precorrin-3B synthase</fullName>
        <ecNumber evidence="8">1.14.13.83</ecNumber>
    </submittedName>
</protein>
<dbReference type="InterPro" id="IPR036136">
    <property type="entry name" value="Nit/Sulf_reduc_fer-like_dom_sf"/>
</dbReference>
<dbReference type="InterPro" id="IPR051329">
    <property type="entry name" value="NIR_SIR_4Fe-4S"/>
</dbReference>
<gene>
    <name evidence="8" type="primary">cobG</name>
    <name evidence="8" type="ORF">FXV83_04905</name>
</gene>
<keyword evidence="3" id="KW-0479">Metal-binding</keyword>
<keyword evidence="9" id="KW-1185">Reference proteome</keyword>
<comment type="caution">
    <text evidence="8">The sequence shown here is derived from an EMBL/GenBank/DDBJ whole genome shotgun (WGS) entry which is preliminary data.</text>
</comment>
<dbReference type="InterPro" id="IPR012798">
    <property type="entry name" value="Cbl_synth_CobG-like"/>
</dbReference>
<keyword evidence="2" id="KW-0349">Heme</keyword>
<keyword evidence="4 8" id="KW-0560">Oxidoreductase</keyword>
<keyword evidence="6" id="KW-0411">Iron-sulfur</keyword>
<dbReference type="GO" id="GO:0043818">
    <property type="term" value="F:precorrin-3B synthase activity"/>
    <property type="evidence" value="ECO:0007669"/>
    <property type="project" value="UniProtKB-EC"/>
</dbReference>
<evidence type="ECO:0000256" key="6">
    <source>
        <dbReference type="ARBA" id="ARBA00023014"/>
    </source>
</evidence>
<dbReference type="NCBIfam" id="TIGR02435">
    <property type="entry name" value="CobG"/>
    <property type="match status" value="1"/>
</dbReference>
<evidence type="ECO:0000256" key="5">
    <source>
        <dbReference type="ARBA" id="ARBA00023004"/>
    </source>
</evidence>
<evidence type="ECO:0000259" key="7">
    <source>
        <dbReference type="Pfam" id="PF03460"/>
    </source>
</evidence>
<sequence length="387" mass="40223">MSAFSVKGWCPGALRPMQSGDGLVVRVRPFGGRLEAAQVAGLADLAERFGNGLVDVTSRANLQIRGVDEQGHRLVLEGLASLGLLDHDADTEARRNVLVTPFWSPSDETQSLAAELEEALADSALALPSKFGFAIDDGTSRVLAGDSADVHIERDRGGRLLVRADGARLGRSVARGAAVSTALALANWFTVSGGAKGGRGRMAAHIAAGVALPVTLRGETEPAPVMAALRPGHYPQGVMVGIAFGQMPHSTLRQFAECGRALRMTPWRMVLSEGKREMPSAAGLITEPYDPALRVIACSGAPRCREAHADARALAAALAPRIAADTRLHVSGCAKGCARSGASAVTLVATSAGFDLVRDGSTRDQPVLRGLNGADIVSDPSILVGGH</sequence>
<dbReference type="InterPro" id="IPR005117">
    <property type="entry name" value="NiRdtase/SiRdtase_haem-b_fer"/>
</dbReference>
<accession>A0A5S4YXI2</accession>
<proteinExistence type="predicted"/>
<dbReference type="PANTHER" id="PTHR32439">
    <property type="entry name" value="FERREDOXIN--NITRITE REDUCTASE, CHLOROPLASTIC"/>
    <property type="match status" value="1"/>
</dbReference>
<evidence type="ECO:0000256" key="3">
    <source>
        <dbReference type="ARBA" id="ARBA00022723"/>
    </source>
</evidence>
<dbReference type="AlphaFoldDB" id="A0A5S4YXI2"/>
<organism evidence="8 9">
    <name type="scientific">Bradyrhizobium hipponense</name>
    <dbReference type="NCBI Taxonomy" id="2605638"/>
    <lineage>
        <taxon>Bacteria</taxon>
        <taxon>Pseudomonadati</taxon>
        <taxon>Pseudomonadota</taxon>
        <taxon>Alphaproteobacteria</taxon>
        <taxon>Hyphomicrobiales</taxon>
        <taxon>Nitrobacteraceae</taxon>
        <taxon>Bradyrhizobium</taxon>
    </lineage>
</organism>
<dbReference type="RefSeq" id="WP_148738077.1">
    <property type="nucleotide sequence ID" value="NZ_VSTH01000015.1"/>
</dbReference>
<dbReference type="Proteomes" id="UP000324797">
    <property type="component" value="Unassembled WGS sequence"/>
</dbReference>
<evidence type="ECO:0000313" key="8">
    <source>
        <dbReference type="EMBL" id="TYO67669.1"/>
    </source>
</evidence>
<name>A0A5S4YXI2_9BRAD</name>
<dbReference type="EMBL" id="VSTH01000015">
    <property type="protein sequence ID" value="TYO67669.1"/>
    <property type="molecule type" value="Genomic_DNA"/>
</dbReference>
<evidence type="ECO:0000256" key="2">
    <source>
        <dbReference type="ARBA" id="ARBA00022617"/>
    </source>
</evidence>
<dbReference type="PANTHER" id="PTHR32439:SF9">
    <property type="entry name" value="BLR3264 PROTEIN"/>
    <property type="match status" value="1"/>
</dbReference>
<evidence type="ECO:0000313" key="9">
    <source>
        <dbReference type="Proteomes" id="UP000324797"/>
    </source>
</evidence>
<keyword evidence="5" id="KW-0408">Iron</keyword>
<dbReference type="SUPFAM" id="SSF56014">
    <property type="entry name" value="Nitrite and sulphite reductase 4Fe-4S domain-like"/>
    <property type="match status" value="1"/>
</dbReference>
<evidence type="ECO:0000256" key="1">
    <source>
        <dbReference type="ARBA" id="ARBA00022485"/>
    </source>
</evidence>
<dbReference type="GO" id="GO:0051539">
    <property type="term" value="F:4 iron, 4 sulfur cluster binding"/>
    <property type="evidence" value="ECO:0007669"/>
    <property type="project" value="UniProtKB-KW"/>
</dbReference>
<keyword evidence="1" id="KW-0004">4Fe-4S</keyword>
<dbReference type="InterPro" id="IPR045854">
    <property type="entry name" value="NO2/SO3_Rdtase_4Fe4S_sf"/>
</dbReference>
<dbReference type="GO" id="GO:0046872">
    <property type="term" value="F:metal ion binding"/>
    <property type="evidence" value="ECO:0007669"/>
    <property type="project" value="UniProtKB-KW"/>
</dbReference>
<reference evidence="8 9" key="1">
    <citation type="submission" date="2019-08" db="EMBL/GenBank/DDBJ databases">
        <title>Bradyrhizobium hipponensis sp. nov., a rhizobium isolated from a Lupinus angustifolius root nodule in Tunisia.</title>
        <authorList>
            <person name="Off K."/>
            <person name="Rejili M."/>
            <person name="Mars M."/>
            <person name="Brachmann A."/>
            <person name="Marin M."/>
        </authorList>
    </citation>
    <scope>NUCLEOTIDE SEQUENCE [LARGE SCALE GENOMIC DNA]</scope>
    <source>
        <strain evidence="9">aSej3</strain>
    </source>
</reference>
<dbReference type="Pfam" id="PF03460">
    <property type="entry name" value="NIR_SIR_ferr"/>
    <property type="match status" value="1"/>
</dbReference>